<comment type="catalytic activity">
    <reaction evidence="9 10">
        <text>Release of signal peptides from bacterial membrane prolipoproteins. Hydrolyzes -Xaa-Yaa-Zaa-|-(S,diacylglyceryl)Cys-, in which Xaa is hydrophobic (preferably Leu), and Yaa (Ala or Ser) and Zaa (Gly or Ala) have small, neutral side chains.</text>
        <dbReference type="EC" id="3.4.23.36"/>
    </reaction>
</comment>
<evidence type="ECO:0000256" key="4">
    <source>
        <dbReference type="ARBA" id="ARBA00022692"/>
    </source>
</evidence>
<evidence type="ECO:0000256" key="5">
    <source>
        <dbReference type="ARBA" id="ARBA00022750"/>
    </source>
</evidence>
<dbReference type="Pfam" id="PF01252">
    <property type="entry name" value="Peptidase_A8"/>
    <property type="match status" value="1"/>
</dbReference>
<keyword evidence="3 9" id="KW-0645">Protease</keyword>
<comment type="pathway">
    <text evidence="9">Protein modification; lipoprotein biosynthesis (signal peptide cleavage).</text>
</comment>
<evidence type="ECO:0000256" key="2">
    <source>
        <dbReference type="ARBA" id="ARBA00022475"/>
    </source>
</evidence>
<dbReference type="GO" id="GO:0006508">
    <property type="term" value="P:proteolysis"/>
    <property type="evidence" value="ECO:0007669"/>
    <property type="project" value="UniProtKB-KW"/>
</dbReference>
<evidence type="ECO:0000256" key="9">
    <source>
        <dbReference type="HAMAP-Rule" id="MF_00161"/>
    </source>
</evidence>
<dbReference type="GO" id="GO:0005886">
    <property type="term" value="C:plasma membrane"/>
    <property type="evidence" value="ECO:0007669"/>
    <property type="project" value="UniProtKB-SubCell"/>
</dbReference>
<dbReference type="UniPathway" id="UPA00665"/>
<evidence type="ECO:0000313" key="12">
    <source>
        <dbReference type="EMBL" id="MST57747.1"/>
    </source>
</evidence>
<dbReference type="NCBIfam" id="TIGR00077">
    <property type="entry name" value="lspA"/>
    <property type="match status" value="1"/>
</dbReference>
<sequence length="180" mass="20924">MLMNKEKKSRIIMLLIDVLITAVLLVFDQFTKHLAVVHLKGQAPYVLIDGVLELQYLENRGSAFGMLQNQKVFILFVGIVFLAVLLFFLLKLPEQKKFRIVHILLAVIIAGGIGNMIDRFRLDYVVDFISFVLINYPIFNVADIYVVVATIGLFILFLFVYKEKDLEFLNFKQNRYREMK</sequence>
<dbReference type="HAMAP" id="MF_00161">
    <property type="entry name" value="LspA"/>
    <property type="match status" value="1"/>
</dbReference>
<organism evidence="12 13">
    <name type="scientific">Waltera intestinalis</name>
    <dbReference type="NCBI Taxonomy" id="2606635"/>
    <lineage>
        <taxon>Bacteria</taxon>
        <taxon>Bacillati</taxon>
        <taxon>Bacillota</taxon>
        <taxon>Clostridia</taxon>
        <taxon>Lachnospirales</taxon>
        <taxon>Lachnospiraceae</taxon>
        <taxon>Waltera</taxon>
    </lineage>
</organism>
<evidence type="ECO:0000256" key="10">
    <source>
        <dbReference type="RuleBase" id="RU000594"/>
    </source>
</evidence>
<evidence type="ECO:0000313" key="13">
    <source>
        <dbReference type="Proteomes" id="UP000476055"/>
    </source>
</evidence>
<keyword evidence="7 9" id="KW-1133">Transmembrane helix</keyword>
<comment type="similarity">
    <text evidence="1 9 11">Belongs to the peptidase A8 family.</text>
</comment>
<comment type="subcellular location">
    <subcellularLocation>
        <location evidence="9">Cell membrane</location>
        <topology evidence="9">Multi-pass membrane protein</topology>
    </subcellularLocation>
</comment>
<dbReference type="AlphaFoldDB" id="A0A6L5YJB0"/>
<evidence type="ECO:0000256" key="3">
    <source>
        <dbReference type="ARBA" id="ARBA00022670"/>
    </source>
</evidence>
<keyword evidence="2 9" id="KW-1003">Cell membrane</keyword>
<evidence type="ECO:0000256" key="1">
    <source>
        <dbReference type="ARBA" id="ARBA00006139"/>
    </source>
</evidence>
<dbReference type="PANTHER" id="PTHR33695">
    <property type="entry name" value="LIPOPROTEIN SIGNAL PEPTIDASE"/>
    <property type="match status" value="1"/>
</dbReference>
<evidence type="ECO:0000256" key="6">
    <source>
        <dbReference type="ARBA" id="ARBA00022801"/>
    </source>
</evidence>
<comment type="function">
    <text evidence="9 10">This protein specifically catalyzes the removal of signal peptides from prolipoproteins.</text>
</comment>
<feature type="transmembrane region" description="Helical" evidence="9">
    <location>
        <begin position="72"/>
        <end position="92"/>
    </location>
</feature>
<dbReference type="InterPro" id="IPR001872">
    <property type="entry name" value="Peptidase_A8"/>
</dbReference>
<evidence type="ECO:0000256" key="11">
    <source>
        <dbReference type="RuleBase" id="RU004181"/>
    </source>
</evidence>
<keyword evidence="13" id="KW-1185">Reference proteome</keyword>
<feature type="transmembrane region" description="Helical" evidence="9">
    <location>
        <begin position="137"/>
        <end position="161"/>
    </location>
</feature>
<protein>
    <recommendedName>
        <fullName evidence="9">Lipoprotein signal peptidase</fullName>
        <ecNumber evidence="9">3.4.23.36</ecNumber>
    </recommendedName>
    <alternativeName>
        <fullName evidence="9">Prolipoprotein signal peptidase</fullName>
    </alternativeName>
    <alternativeName>
        <fullName evidence="9">Signal peptidase II</fullName>
        <shortName evidence="9">SPase II</shortName>
    </alternativeName>
</protein>
<dbReference type="GO" id="GO:0004190">
    <property type="term" value="F:aspartic-type endopeptidase activity"/>
    <property type="evidence" value="ECO:0007669"/>
    <property type="project" value="UniProtKB-UniRule"/>
</dbReference>
<name>A0A6L5YJB0_9FIRM</name>
<proteinExistence type="inferred from homology"/>
<feature type="transmembrane region" description="Helical" evidence="9">
    <location>
        <begin position="99"/>
        <end position="117"/>
    </location>
</feature>
<dbReference type="PANTHER" id="PTHR33695:SF1">
    <property type="entry name" value="LIPOPROTEIN SIGNAL PEPTIDASE"/>
    <property type="match status" value="1"/>
</dbReference>
<dbReference type="EC" id="3.4.23.36" evidence="9"/>
<keyword evidence="4 9" id="KW-0812">Transmembrane</keyword>
<dbReference type="PROSITE" id="PS00855">
    <property type="entry name" value="SPASE_II"/>
    <property type="match status" value="1"/>
</dbReference>
<evidence type="ECO:0000256" key="8">
    <source>
        <dbReference type="ARBA" id="ARBA00023136"/>
    </source>
</evidence>
<feature type="active site" evidence="9">
    <location>
        <position position="143"/>
    </location>
</feature>
<accession>A0A6L5YJB0</accession>
<reference evidence="12 13" key="1">
    <citation type="submission" date="2019-08" db="EMBL/GenBank/DDBJ databases">
        <title>In-depth cultivation of the pig gut microbiome towards novel bacterial diversity and tailored functional studies.</title>
        <authorList>
            <person name="Wylensek D."/>
            <person name="Hitch T.C.A."/>
            <person name="Clavel T."/>
        </authorList>
    </citation>
    <scope>NUCLEOTIDE SEQUENCE [LARGE SCALE GENOMIC DNA]</scope>
    <source>
        <strain evidence="12 13">WCA3-601-WT-6H</strain>
    </source>
</reference>
<comment type="caution">
    <text evidence="12">The sequence shown here is derived from an EMBL/GenBank/DDBJ whole genome shotgun (WGS) entry which is preliminary data.</text>
</comment>
<dbReference type="EMBL" id="VUMU01000005">
    <property type="protein sequence ID" value="MST57747.1"/>
    <property type="molecule type" value="Genomic_DNA"/>
</dbReference>
<feature type="transmembrane region" description="Helical" evidence="9">
    <location>
        <begin position="12"/>
        <end position="30"/>
    </location>
</feature>
<dbReference type="PRINTS" id="PR00781">
    <property type="entry name" value="LIPOSIGPTASE"/>
</dbReference>
<dbReference type="Proteomes" id="UP000476055">
    <property type="component" value="Unassembled WGS sequence"/>
</dbReference>
<evidence type="ECO:0000256" key="7">
    <source>
        <dbReference type="ARBA" id="ARBA00022989"/>
    </source>
</evidence>
<keyword evidence="5 9" id="KW-0064">Aspartyl protease</keyword>
<keyword evidence="6 9" id="KW-0378">Hydrolase</keyword>
<feature type="active site" evidence="9">
    <location>
        <position position="127"/>
    </location>
</feature>
<gene>
    <name evidence="9 12" type="primary">lspA</name>
    <name evidence="12" type="ORF">FYJ59_05750</name>
</gene>
<keyword evidence="8 9" id="KW-0472">Membrane</keyword>